<dbReference type="PANTHER" id="PTHR43318">
    <property type="entry name" value="UDP-N-ACETYLGLUCOSAMINE 4,6-DEHYDRATASE"/>
    <property type="match status" value="1"/>
</dbReference>
<dbReference type="Gene3D" id="3.40.50.720">
    <property type="entry name" value="NAD(P)-binding Rossmann-like Domain"/>
    <property type="match status" value="2"/>
</dbReference>
<dbReference type="Proteomes" id="UP000190852">
    <property type="component" value="Unassembled WGS sequence"/>
</dbReference>
<proteinExistence type="inferred from homology"/>
<feature type="domain" description="Polysaccharide biosynthesis protein CapD-like" evidence="3">
    <location>
        <begin position="302"/>
        <end position="589"/>
    </location>
</feature>
<dbReference type="SUPFAM" id="SSF51735">
    <property type="entry name" value="NAD(P)-binding Rossmann-fold domains"/>
    <property type="match status" value="1"/>
</dbReference>
<evidence type="ECO:0000256" key="1">
    <source>
        <dbReference type="ARBA" id="ARBA00007430"/>
    </source>
</evidence>
<organism evidence="4 5">
    <name type="scientific">Parabacteroides chartae</name>
    <dbReference type="NCBI Taxonomy" id="1037355"/>
    <lineage>
        <taxon>Bacteria</taxon>
        <taxon>Pseudomonadati</taxon>
        <taxon>Bacteroidota</taxon>
        <taxon>Bacteroidia</taxon>
        <taxon>Bacteroidales</taxon>
        <taxon>Tannerellaceae</taxon>
        <taxon>Parabacteroides</taxon>
    </lineage>
</organism>
<evidence type="ECO:0000313" key="4">
    <source>
        <dbReference type="EMBL" id="SKB86591.1"/>
    </source>
</evidence>
<reference evidence="5" key="1">
    <citation type="submission" date="2017-02" db="EMBL/GenBank/DDBJ databases">
        <authorList>
            <person name="Varghese N."/>
            <person name="Submissions S."/>
        </authorList>
    </citation>
    <scope>NUCLEOTIDE SEQUENCE [LARGE SCALE GENOMIC DNA]</scope>
    <source>
        <strain evidence="5">DSM 24967</strain>
    </source>
</reference>
<keyword evidence="2" id="KW-1133">Transmembrane helix</keyword>
<evidence type="ECO:0000256" key="2">
    <source>
        <dbReference type="SAM" id="Phobius"/>
    </source>
</evidence>
<dbReference type="InterPro" id="IPR036291">
    <property type="entry name" value="NAD(P)-bd_dom_sf"/>
</dbReference>
<feature type="transmembrane region" description="Helical" evidence="2">
    <location>
        <begin position="59"/>
        <end position="80"/>
    </location>
</feature>
<dbReference type="EMBL" id="FUYQ01000030">
    <property type="protein sequence ID" value="SKB86591.1"/>
    <property type="molecule type" value="Genomic_DNA"/>
</dbReference>
<comment type="similarity">
    <text evidence="1">Belongs to the polysaccharide synthase family.</text>
</comment>
<evidence type="ECO:0000313" key="5">
    <source>
        <dbReference type="Proteomes" id="UP000190852"/>
    </source>
</evidence>
<dbReference type="CDD" id="cd05237">
    <property type="entry name" value="UDP_invert_4-6DH_SDR_e"/>
    <property type="match status" value="1"/>
</dbReference>
<dbReference type="InterPro" id="IPR051203">
    <property type="entry name" value="Polysaccharide_Synthase-Rel"/>
</dbReference>
<feature type="transmembrane region" description="Helical" evidence="2">
    <location>
        <begin position="21"/>
        <end position="47"/>
    </location>
</feature>
<dbReference type="AlphaFoldDB" id="A0A1T5ERL4"/>
<dbReference type="PANTHER" id="PTHR43318:SF1">
    <property type="entry name" value="POLYSACCHARIDE BIOSYNTHESIS PROTEIN EPSC-RELATED"/>
    <property type="match status" value="1"/>
</dbReference>
<feature type="transmembrane region" description="Helical" evidence="2">
    <location>
        <begin position="120"/>
        <end position="149"/>
    </location>
</feature>
<dbReference type="Pfam" id="PF02719">
    <property type="entry name" value="Polysacc_synt_2"/>
    <property type="match status" value="1"/>
</dbReference>
<evidence type="ECO:0000259" key="3">
    <source>
        <dbReference type="Pfam" id="PF02719"/>
    </source>
</evidence>
<accession>A0A1T5ERL4</accession>
<sequence>MRQRMVRYVSSLVRWLSTMKYLNRWIVLVLDLSLSLLSAIVSYLLVLAFLQIQFNRGELYRFVCFALGAGLLIQLVFKLYRGIIRHASIQEASRLLAALFCKELILLIAILLYSGFSSQWLAIVLLDLLISFFLVISVRALLVSIYFTLVGGNLNGNRLLFIYGTDNHSIALINWFRSGALHPYVAVGLLSTDMSQSGLRIGGLPVFAISTPDSFRKLLTHVRLQTVMFPDYATVQHERNRFVEVCLQSNIELLVAPPVELLDNPEKAREHMREIKIEDLLGREQISINMDEISSVLKEEVILVTGAAGSIGSEICRLLASIRVKQLILFDNAETPMHDLRLEIQDRYPMQSFVPIIGDVRIKSRLEFVFTKYAPTVVFHAAAYKHVPLMEEYPCEAIRTNVDGTRKLADMSVLHSVKRFIMISTDKAVNPTNVMGASKRIAEMYVQSLSFKIDEARGKTQFITTRFGNVLGSNGSVVARFREQIRRGGPVTVTHPDIFRYFMTIPEASRLVLEAVTLGRGGEIFVFDMGEPVKIADMARRMIQLAGLIPDEQVKVVFAGLRPGEKLYEELLTDSEFTVPTRHPKIRIAKVRRYEWNEVSTAVDQLIRMAESEESEQVIRLMKKLVPEFISNHSPYEIYDPKN</sequence>
<protein>
    <submittedName>
        <fullName evidence="4">NDP-sugar epimerase, includes UDP-GlcNAc-inverting 4,6-dehydratase FlaA1 and capsular polysaccharide biosynthesis protein EpsC</fullName>
    </submittedName>
</protein>
<dbReference type="InterPro" id="IPR003869">
    <property type="entry name" value="Polysac_CapD-like"/>
</dbReference>
<keyword evidence="2" id="KW-0472">Membrane</keyword>
<keyword evidence="2" id="KW-0812">Transmembrane</keyword>
<dbReference type="RefSeq" id="WP_245832610.1">
    <property type="nucleotide sequence ID" value="NZ_FUYQ01000030.1"/>
</dbReference>
<name>A0A1T5ERL4_9BACT</name>
<keyword evidence="5" id="KW-1185">Reference proteome</keyword>
<gene>
    <name evidence="4" type="ORF">SAMN05660349_03104</name>
</gene>